<sequence>MSSDGIRMIWLLTHPTGHAVGSQNSAQDVLPQTMTARESLIRHVLTGLFALRIPPTPGGSSFMENLGTQVQERLANPQWLITLHTLHPTRNRDGTKPCGRDPISSDGFETASGSLTGDDRGGKDERVK</sequence>
<proteinExistence type="predicted"/>
<dbReference type="Proteomes" id="UP000006177">
    <property type="component" value="Chromosome"/>
</dbReference>
<dbReference type="KEGG" id="lfi:LFML04_0508"/>
<feature type="compositionally biased region" description="Basic and acidic residues" evidence="1">
    <location>
        <begin position="90"/>
        <end position="99"/>
    </location>
</feature>
<feature type="region of interest" description="Disordered" evidence="1">
    <location>
        <begin position="86"/>
        <end position="128"/>
    </location>
</feature>
<dbReference type="AlphaFoldDB" id="J9Z8D3"/>
<evidence type="ECO:0000313" key="2">
    <source>
        <dbReference type="EMBL" id="AFS52745.1"/>
    </source>
</evidence>
<dbReference type="HOGENOM" id="CLU_1956873_0_0_0"/>
<feature type="compositionally biased region" description="Basic and acidic residues" evidence="1">
    <location>
        <begin position="117"/>
        <end position="128"/>
    </location>
</feature>
<accession>J9Z8D3</accession>
<name>J9Z8D3_LEPFM</name>
<gene>
    <name evidence="2" type="ordered locus">LFML04_0508</name>
</gene>
<evidence type="ECO:0000256" key="1">
    <source>
        <dbReference type="SAM" id="MobiDB-lite"/>
    </source>
</evidence>
<reference evidence="2 3" key="1">
    <citation type="journal article" date="2011" name="J. Microbiol.">
        <title>Complete genome of Leptospirillum ferriphilum ML-04 provides insight into its physiology and environmental adaptation.</title>
        <authorList>
            <person name="Mi S."/>
            <person name="Song J."/>
            <person name="Lin J."/>
            <person name="Che Y."/>
            <person name="Zheng H."/>
            <person name="Lin J."/>
        </authorList>
    </citation>
    <scope>NUCLEOTIDE SEQUENCE [LARGE SCALE GENOMIC DNA]</scope>
    <source>
        <strain evidence="2 3">ML-04</strain>
    </source>
</reference>
<dbReference type="EMBL" id="CP002919">
    <property type="protein sequence ID" value="AFS52745.1"/>
    <property type="molecule type" value="Genomic_DNA"/>
</dbReference>
<protein>
    <submittedName>
        <fullName evidence="2">Uncharacterized protein</fullName>
    </submittedName>
</protein>
<dbReference type="STRING" id="1048260.LFML04_0508"/>
<evidence type="ECO:0000313" key="3">
    <source>
        <dbReference type="Proteomes" id="UP000006177"/>
    </source>
</evidence>
<dbReference type="PATRIC" id="fig|1048260.3.peg.545"/>
<organism evidence="2 3">
    <name type="scientific">Leptospirillum ferriphilum (strain ML-04)</name>
    <dbReference type="NCBI Taxonomy" id="1048260"/>
    <lineage>
        <taxon>Bacteria</taxon>
        <taxon>Pseudomonadati</taxon>
        <taxon>Nitrospirota</taxon>
        <taxon>Nitrospiria</taxon>
        <taxon>Nitrospirales</taxon>
        <taxon>Nitrospiraceae</taxon>
        <taxon>Leptospirillum</taxon>
    </lineage>
</organism>